<reference evidence="2 3" key="1">
    <citation type="submission" date="2012-08" db="EMBL/GenBank/DDBJ databases">
        <title>Whole genome shotgun sequence of Gordonia rhizosphera NBRC 16068.</title>
        <authorList>
            <person name="Takarada H."/>
            <person name="Isaki S."/>
            <person name="Hosoyama A."/>
            <person name="Tsuchikane K."/>
            <person name="Katsumata H."/>
            <person name="Baba S."/>
            <person name="Ohji S."/>
            <person name="Yamazaki S."/>
            <person name="Fujita N."/>
        </authorList>
    </citation>
    <scope>NUCLEOTIDE SEQUENCE [LARGE SCALE GENOMIC DNA]</scope>
    <source>
        <strain evidence="2 3">NBRC 16068</strain>
    </source>
</reference>
<dbReference type="InterPro" id="IPR002575">
    <property type="entry name" value="Aminoglycoside_PTrfase"/>
</dbReference>
<dbReference type="Proteomes" id="UP000008363">
    <property type="component" value="Unassembled WGS sequence"/>
</dbReference>
<dbReference type="InterPro" id="IPR052961">
    <property type="entry name" value="Oxido-Kinase-like_Enzymes"/>
</dbReference>
<protein>
    <recommendedName>
        <fullName evidence="1">Aminoglycoside phosphotransferase domain-containing protein</fullName>
    </recommendedName>
</protein>
<dbReference type="Gene3D" id="3.90.1200.10">
    <property type="match status" value="1"/>
</dbReference>
<evidence type="ECO:0000259" key="1">
    <source>
        <dbReference type="Pfam" id="PF01636"/>
    </source>
</evidence>
<dbReference type="RefSeq" id="WP_006339221.1">
    <property type="nucleotide sequence ID" value="NZ_BAHC01000241.1"/>
</dbReference>
<dbReference type="InterPro" id="IPR011009">
    <property type="entry name" value="Kinase-like_dom_sf"/>
</dbReference>
<proteinExistence type="predicted"/>
<evidence type="ECO:0000313" key="2">
    <source>
        <dbReference type="EMBL" id="GAB93704.1"/>
    </source>
</evidence>
<dbReference type="OrthoDB" id="115252at2"/>
<comment type="caution">
    <text evidence="2">The sequence shown here is derived from an EMBL/GenBank/DDBJ whole genome shotgun (WGS) entry which is preliminary data.</text>
</comment>
<name>K6X4I0_9ACTN</name>
<dbReference type="PANTHER" id="PTHR23020:SF41">
    <property type="entry name" value="AMINOGLYCOSIDE PHOSPHOTRANSFERASE DOMAIN-CONTAINING PROTEIN"/>
    <property type="match status" value="1"/>
</dbReference>
<dbReference type="SUPFAM" id="SSF56112">
    <property type="entry name" value="Protein kinase-like (PK-like)"/>
    <property type="match status" value="1"/>
</dbReference>
<accession>K6X4I0</accession>
<feature type="domain" description="Aminoglycoside phosphotransferase" evidence="1">
    <location>
        <begin position="51"/>
        <end position="279"/>
    </location>
</feature>
<keyword evidence="3" id="KW-1185">Reference proteome</keyword>
<dbReference type="Pfam" id="PF01636">
    <property type="entry name" value="APH"/>
    <property type="match status" value="1"/>
</dbReference>
<sequence>MELHPTELVSALAKDIPAVAGLAGCVAAPCGAGQLADSYRIAIRYDTPGHGRLNSVFLKLPPTDEKSAATAHRIDAFERESYFYTGLAPHLQINTPQFLGHVTLPESRTGLVLSDLSAHTRALDQLTDGTTAQVESAMSQLAKLQAPYWDDVASAGGEGRFYNRTAAHIESLAQRYEQSWHRFGNVIGAGLDHDQRQLIERFGASCIAWAATIEGPRTLTHQDLRLDNLLWGAQAGAFLIDWQTLAFTSPAWDPAFLLGTALPPEQRRAVERGLLARHVDALAAHGIGGWTMETAWTEHRRLTGSVILAMIAALAFVVPTTRGFDMFTSLIDRGTRQALDLDLDDFLD</sequence>
<dbReference type="PANTHER" id="PTHR23020">
    <property type="entry name" value="UNCHARACTERIZED NUCLEAR HORMONE RECEPTOR-RELATED"/>
    <property type="match status" value="1"/>
</dbReference>
<dbReference type="eggNOG" id="COG3173">
    <property type="taxonomic scope" value="Bacteria"/>
</dbReference>
<evidence type="ECO:0000313" key="3">
    <source>
        <dbReference type="Proteomes" id="UP000008363"/>
    </source>
</evidence>
<organism evidence="2 3">
    <name type="scientific">Gordonia rhizosphera NBRC 16068</name>
    <dbReference type="NCBI Taxonomy" id="1108045"/>
    <lineage>
        <taxon>Bacteria</taxon>
        <taxon>Bacillati</taxon>
        <taxon>Actinomycetota</taxon>
        <taxon>Actinomycetes</taxon>
        <taxon>Mycobacteriales</taxon>
        <taxon>Gordoniaceae</taxon>
        <taxon>Gordonia</taxon>
    </lineage>
</organism>
<gene>
    <name evidence="2" type="ORF">GORHZ_241_00020</name>
</gene>
<dbReference type="AlphaFoldDB" id="K6X4I0"/>
<dbReference type="EMBL" id="BAHC01000241">
    <property type="protein sequence ID" value="GAB93704.1"/>
    <property type="molecule type" value="Genomic_DNA"/>
</dbReference>
<dbReference type="STRING" id="1108045.GORHZ_241_00020"/>